<protein>
    <submittedName>
        <fullName evidence="1">Uncharacterized protein</fullName>
    </submittedName>
</protein>
<sequence length="115" mass="13379">MFNLNEDNRQLNCTMQQLQSGSLFAFFCNSARWKLKKIIRVKGETTIIDYYLKTNLKKIVIDLSKVIFLNLKSKINLKGILVAFRLLAIRPKRKVLQPTLPDQCVLIFPKIPSRL</sequence>
<proteinExistence type="predicted"/>
<dbReference type="EMBL" id="HBUF01014048">
    <property type="protein sequence ID" value="CAG6609062.1"/>
    <property type="molecule type" value="Transcribed_RNA"/>
</dbReference>
<name>A0A8D8LND7_9HEMI</name>
<reference evidence="1" key="1">
    <citation type="submission" date="2021-05" db="EMBL/GenBank/DDBJ databases">
        <authorList>
            <person name="Alioto T."/>
            <person name="Alioto T."/>
            <person name="Gomez Garrido J."/>
        </authorList>
    </citation>
    <scope>NUCLEOTIDE SEQUENCE</scope>
</reference>
<organism evidence="1">
    <name type="scientific">Cacopsylla melanoneura</name>
    <dbReference type="NCBI Taxonomy" id="428564"/>
    <lineage>
        <taxon>Eukaryota</taxon>
        <taxon>Metazoa</taxon>
        <taxon>Ecdysozoa</taxon>
        <taxon>Arthropoda</taxon>
        <taxon>Hexapoda</taxon>
        <taxon>Insecta</taxon>
        <taxon>Pterygota</taxon>
        <taxon>Neoptera</taxon>
        <taxon>Paraneoptera</taxon>
        <taxon>Hemiptera</taxon>
        <taxon>Sternorrhyncha</taxon>
        <taxon>Psylloidea</taxon>
        <taxon>Psyllidae</taxon>
        <taxon>Psyllinae</taxon>
        <taxon>Cacopsylla</taxon>
    </lineage>
</organism>
<dbReference type="AlphaFoldDB" id="A0A8D8LND7"/>
<evidence type="ECO:0000313" key="1">
    <source>
        <dbReference type="EMBL" id="CAG6609062.1"/>
    </source>
</evidence>
<accession>A0A8D8LND7</accession>